<keyword evidence="2" id="KW-1185">Reference proteome</keyword>
<dbReference type="GO" id="GO:0003723">
    <property type="term" value="F:RNA binding"/>
    <property type="evidence" value="ECO:0007669"/>
    <property type="project" value="InterPro"/>
</dbReference>
<dbReference type="VEuPathDB" id="VectorBase:GPPI044305"/>
<reference evidence="2" key="1">
    <citation type="submission" date="2015-01" db="EMBL/GenBank/DDBJ databases">
        <authorList>
            <person name="Aksoy S."/>
            <person name="Warren W."/>
            <person name="Wilson R.K."/>
        </authorList>
    </citation>
    <scope>NUCLEOTIDE SEQUENCE [LARGE SCALE GENOMIC DNA]</scope>
    <source>
        <strain evidence="2">IAEA</strain>
    </source>
</reference>
<dbReference type="EnsemblMetazoa" id="GPPI044305-RA">
    <property type="protein sequence ID" value="GPPI044305-PA"/>
    <property type="gene ID" value="GPPI044305"/>
</dbReference>
<dbReference type="AlphaFoldDB" id="A0A1B0BYJ4"/>
<proteinExistence type="predicted"/>
<evidence type="ECO:0000313" key="1">
    <source>
        <dbReference type="EnsemblMetazoa" id="GPPI044305-PA"/>
    </source>
</evidence>
<reference evidence="1" key="2">
    <citation type="submission" date="2020-05" db="UniProtKB">
        <authorList>
            <consortium name="EnsemblMetazoa"/>
        </authorList>
    </citation>
    <scope>IDENTIFICATION</scope>
    <source>
        <strain evidence="1">IAEA</strain>
    </source>
</reference>
<name>A0A1B0BYJ4_9MUSC</name>
<dbReference type="STRING" id="67801.A0A1B0BYJ4"/>
<dbReference type="EMBL" id="JXJN01022674">
    <property type="status" value="NOT_ANNOTATED_CDS"/>
    <property type="molecule type" value="Genomic_DNA"/>
</dbReference>
<organism evidence="1 2">
    <name type="scientific">Glossina palpalis gambiensis</name>
    <dbReference type="NCBI Taxonomy" id="67801"/>
    <lineage>
        <taxon>Eukaryota</taxon>
        <taxon>Metazoa</taxon>
        <taxon>Ecdysozoa</taxon>
        <taxon>Arthropoda</taxon>
        <taxon>Hexapoda</taxon>
        <taxon>Insecta</taxon>
        <taxon>Pterygota</taxon>
        <taxon>Neoptera</taxon>
        <taxon>Endopterygota</taxon>
        <taxon>Diptera</taxon>
        <taxon>Brachycera</taxon>
        <taxon>Muscomorpha</taxon>
        <taxon>Hippoboscoidea</taxon>
        <taxon>Glossinidae</taxon>
        <taxon>Glossina</taxon>
    </lineage>
</organism>
<dbReference type="InterPro" id="IPR036612">
    <property type="entry name" value="KH_dom_type_1_sf"/>
</dbReference>
<evidence type="ECO:0000313" key="2">
    <source>
        <dbReference type="Proteomes" id="UP000092460"/>
    </source>
</evidence>
<sequence>MYINKADLMFVIYKPIAAAAANIEVVMRHCVHELLGNNQCKELKEFFEDLKFAYNNSLETKSTHKITSEEVSLSYAILEFVSFAASTNSLESSPRVDLNLGGNKIARVRASLFQINGVKKEPLQLPEPEGPAVSLNEKVYVPVREHPDVSLLLFFSFLQNI</sequence>
<dbReference type="Proteomes" id="UP000092460">
    <property type="component" value="Unassembled WGS sequence"/>
</dbReference>
<accession>A0A1B0BYJ4</accession>
<dbReference type="Gene3D" id="3.30.1370.10">
    <property type="entry name" value="K Homology domain, type 1"/>
    <property type="match status" value="1"/>
</dbReference>
<protein>
    <submittedName>
        <fullName evidence="1">Uncharacterized protein</fullName>
    </submittedName>
</protein>